<gene>
    <name evidence="2" type="ORF">GBAR_LOCUS30129</name>
</gene>
<evidence type="ECO:0000256" key="1">
    <source>
        <dbReference type="SAM" id="MobiDB-lite"/>
    </source>
</evidence>
<comment type="caution">
    <text evidence="2">The sequence shown here is derived from an EMBL/GenBank/DDBJ whole genome shotgun (WGS) entry which is preliminary data.</text>
</comment>
<reference evidence="2" key="1">
    <citation type="submission" date="2023-03" db="EMBL/GenBank/DDBJ databases">
        <authorList>
            <person name="Steffen K."/>
            <person name="Cardenas P."/>
        </authorList>
    </citation>
    <scope>NUCLEOTIDE SEQUENCE</scope>
</reference>
<feature type="region of interest" description="Disordered" evidence="1">
    <location>
        <begin position="57"/>
        <end position="86"/>
    </location>
</feature>
<evidence type="ECO:0000313" key="2">
    <source>
        <dbReference type="EMBL" id="CAI8055186.1"/>
    </source>
</evidence>
<protein>
    <submittedName>
        <fullName evidence="2">Uncharacterized protein</fullName>
    </submittedName>
</protein>
<sequence>MASCTSGAQIIEIGWGRGGNVDESPPCFCWLWSRAVFSSSSKHPRLLWSRAAGILPHLPPPAPTPPGTSPAPPRQTDRIDWRRGPL</sequence>
<dbReference type="AlphaFoldDB" id="A0AA35TWX9"/>
<feature type="compositionally biased region" description="Basic and acidic residues" evidence="1">
    <location>
        <begin position="75"/>
        <end position="86"/>
    </location>
</feature>
<proteinExistence type="predicted"/>
<name>A0AA35TWX9_GEOBA</name>
<dbReference type="EMBL" id="CASHTH010004258">
    <property type="protein sequence ID" value="CAI8055186.1"/>
    <property type="molecule type" value="Genomic_DNA"/>
</dbReference>
<feature type="non-terminal residue" evidence="2">
    <location>
        <position position="1"/>
    </location>
</feature>
<dbReference type="Proteomes" id="UP001174909">
    <property type="component" value="Unassembled WGS sequence"/>
</dbReference>
<organism evidence="2 3">
    <name type="scientific">Geodia barretti</name>
    <name type="common">Barrett's horny sponge</name>
    <dbReference type="NCBI Taxonomy" id="519541"/>
    <lineage>
        <taxon>Eukaryota</taxon>
        <taxon>Metazoa</taxon>
        <taxon>Porifera</taxon>
        <taxon>Demospongiae</taxon>
        <taxon>Heteroscleromorpha</taxon>
        <taxon>Tetractinellida</taxon>
        <taxon>Astrophorina</taxon>
        <taxon>Geodiidae</taxon>
        <taxon>Geodia</taxon>
    </lineage>
</organism>
<keyword evidence="3" id="KW-1185">Reference proteome</keyword>
<evidence type="ECO:0000313" key="3">
    <source>
        <dbReference type="Proteomes" id="UP001174909"/>
    </source>
</evidence>
<feature type="compositionally biased region" description="Pro residues" evidence="1">
    <location>
        <begin position="57"/>
        <end position="73"/>
    </location>
</feature>
<accession>A0AA35TWX9</accession>